<dbReference type="SUPFAM" id="SSF53850">
    <property type="entry name" value="Periplasmic binding protein-like II"/>
    <property type="match status" value="1"/>
</dbReference>
<dbReference type="GO" id="GO:0006351">
    <property type="term" value="P:DNA-templated transcription"/>
    <property type="evidence" value="ECO:0007669"/>
    <property type="project" value="TreeGrafter"/>
</dbReference>
<proteinExistence type="inferred from homology"/>
<protein>
    <submittedName>
        <fullName evidence="6">LysR family transcriptional regulator</fullName>
    </submittedName>
</protein>
<dbReference type="EMBL" id="AP024148">
    <property type="protein sequence ID" value="BCM87937.1"/>
    <property type="molecule type" value="Genomic_DNA"/>
</dbReference>
<dbReference type="AlphaFoldDB" id="A0A8H8X129"/>
<evidence type="ECO:0000313" key="6">
    <source>
        <dbReference type="EMBL" id="BCM87937.1"/>
    </source>
</evidence>
<dbReference type="RefSeq" id="WP_207184078.1">
    <property type="nucleotide sequence ID" value="NZ_AP024148.1"/>
</dbReference>
<dbReference type="InterPro" id="IPR005119">
    <property type="entry name" value="LysR_subst-bd"/>
</dbReference>
<evidence type="ECO:0000256" key="2">
    <source>
        <dbReference type="ARBA" id="ARBA00023015"/>
    </source>
</evidence>
<gene>
    <name evidence="6" type="ORF">mvi_63980</name>
</gene>
<dbReference type="InterPro" id="IPR000847">
    <property type="entry name" value="LysR_HTH_N"/>
</dbReference>
<evidence type="ECO:0000313" key="7">
    <source>
        <dbReference type="Proteomes" id="UP000663508"/>
    </source>
</evidence>
<evidence type="ECO:0000256" key="1">
    <source>
        <dbReference type="ARBA" id="ARBA00009437"/>
    </source>
</evidence>
<dbReference type="GO" id="GO:0043565">
    <property type="term" value="F:sequence-specific DNA binding"/>
    <property type="evidence" value="ECO:0007669"/>
    <property type="project" value="TreeGrafter"/>
</dbReference>
<dbReference type="Gene3D" id="1.10.10.10">
    <property type="entry name" value="Winged helix-like DNA-binding domain superfamily/Winged helix DNA-binding domain"/>
    <property type="match status" value="1"/>
</dbReference>
<sequence>MKRSFTPTLSELQAFGTCAECGSVTEAARQLGLTQSAVSRSLASLEARLGVALFQRVRKRLVISDAGRVMLRDTARILADLNAAALMVMAFGDKAQVLRLAVLPTFGTSWLIPRLADFHRRSPGLSIDLAARLDPVDFEREPFDAAIQRTELAGPGTDVVPLREETLVAVAAPSLLPDGGLPLSDTAIARMPLLQQSTRPDLWLEWFRDAGLDPITILRGARFEHFGMVLAAARCGLGVALVPKILASSDLAEGRLCCVSTRELPGRSRYALIYPARSRASPALALFRDWIEASQDEAPETAERAG</sequence>
<evidence type="ECO:0000256" key="3">
    <source>
        <dbReference type="ARBA" id="ARBA00023125"/>
    </source>
</evidence>
<dbReference type="Pfam" id="PF00126">
    <property type="entry name" value="HTH_1"/>
    <property type="match status" value="1"/>
</dbReference>
<accession>A0A8H8X129</accession>
<dbReference type="InterPro" id="IPR058163">
    <property type="entry name" value="LysR-type_TF_proteobact-type"/>
</dbReference>
<keyword evidence="2" id="KW-0805">Transcription regulation</keyword>
<evidence type="ECO:0000259" key="5">
    <source>
        <dbReference type="PROSITE" id="PS50931"/>
    </source>
</evidence>
<evidence type="ECO:0000256" key="4">
    <source>
        <dbReference type="ARBA" id="ARBA00023163"/>
    </source>
</evidence>
<dbReference type="InterPro" id="IPR036390">
    <property type="entry name" value="WH_DNA-bd_sf"/>
</dbReference>
<dbReference type="PANTHER" id="PTHR30537">
    <property type="entry name" value="HTH-TYPE TRANSCRIPTIONAL REGULATOR"/>
    <property type="match status" value="1"/>
</dbReference>
<feature type="domain" description="HTH lysR-type" evidence="5">
    <location>
        <begin position="7"/>
        <end position="64"/>
    </location>
</feature>
<dbReference type="GO" id="GO:0003700">
    <property type="term" value="F:DNA-binding transcription factor activity"/>
    <property type="evidence" value="ECO:0007669"/>
    <property type="project" value="InterPro"/>
</dbReference>
<dbReference type="FunFam" id="1.10.10.10:FF:000001">
    <property type="entry name" value="LysR family transcriptional regulator"/>
    <property type="match status" value="1"/>
</dbReference>
<reference evidence="6" key="1">
    <citation type="submission" date="2020-11" db="EMBL/GenBank/DDBJ databases">
        <title>Complete genome sequence of a novel pathogenic Methylobacterium strain isolated from rice in Vietnam.</title>
        <authorList>
            <person name="Lai K."/>
            <person name="Okazaki S."/>
            <person name="Higashi K."/>
            <person name="Mori H."/>
            <person name="Toyoda A."/>
            <person name="Kurokawa K."/>
        </authorList>
    </citation>
    <scope>NUCLEOTIDE SEQUENCE</scope>
    <source>
        <strain evidence="6">VL1</strain>
        <plasmid evidence="6">pVL1_3</plasmid>
    </source>
</reference>
<dbReference type="PANTHER" id="PTHR30537:SF26">
    <property type="entry name" value="GLYCINE CLEAVAGE SYSTEM TRANSCRIPTIONAL ACTIVATOR"/>
    <property type="match status" value="1"/>
</dbReference>
<organism evidence="6 7">
    <name type="scientific">Methylobacterium indicum</name>
    <dbReference type="NCBI Taxonomy" id="1775910"/>
    <lineage>
        <taxon>Bacteria</taxon>
        <taxon>Pseudomonadati</taxon>
        <taxon>Pseudomonadota</taxon>
        <taxon>Alphaproteobacteria</taxon>
        <taxon>Hyphomicrobiales</taxon>
        <taxon>Methylobacteriaceae</taxon>
        <taxon>Methylobacterium</taxon>
    </lineage>
</organism>
<comment type="similarity">
    <text evidence="1">Belongs to the LysR transcriptional regulatory family.</text>
</comment>
<dbReference type="InterPro" id="IPR036388">
    <property type="entry name" value="WH-like_DNA-bd_sf"/>
</dbReference>
<name>A0A8H8X129_9HYPH</name>
<dbReference type="KEGG" id="mind:mvi_63980"/>
<keyword evidence="3" id="KW-0238">DNA-binding</keyword>
<dbReference type="Pfam" id="PF03466">
    <property type="entry name" value="LysR_substrate"/>
    <property type="match status" value="1"/>
</dbReference>
<geneLocation type="plasmid" evidence="6 7">
    <name>pVL1_3</name>
</geneLocation>
<dbReference type="Gene3D" id="3.40.190.10">
    <property type="entry name" value="Periplasmic binding protein-like II"/>
    <property type="match status" value="2"/>
</dbReference>
<dbReference type="PRINTS" id="PR00039">
    <property type="entry name" value="HTHLYSR"/>
</dbReference>
<keyword evidence="6" id="KW-0614">Plasmid</keyword>
<dbReference type="PROSITE" id="PS50931">
    <property type="entry name" value="HTH_LYSR"/>
    <property type="match status" value="1"/>
</dbReference>
<keyword evidence="4" id="KW-0804">Transcription</keyword>
<dbReference type="Proteomes" id="UP000663508">
    <property type="component" value="Plasmid pVL1_3"/>
</dbReference>
<dbReference type="SUPFAM" id="SSF46785">
    <property type="entry name" value="Winged helix' DNA-binding domain"/>
    <property type="match status" value="1"/>
</dbReference>